<protein>
    <submittedName>
        <fullName evidence="1">Uncharacterized protein</fullName>
    </submittedName>
</protein>
<reference evidence="1" key="1">
    <citation type="submission" date="2014-11" db="EMBL/GenBank/DDBJ databases">
        <authorList>
            <person name="Amaro Gonzalez C."/>
        </authorList>
    </citation>
    <scope>NUCLEOTIDE SEQUENCE</scope>
</reference>
<dbReference type="EMBL" id="GBXM01000836">
    <property type="protein sequence ID" value="JAI07742.1"/>
    <property type="molecule type" value="Transcribed_RNA"/>
</dbReference>
<reference evidence="1" key="2">
    <citation type="journal article" date="2015" name="Fish Shellfish Immunol.">
        <title>Early steps in the European eel (Anguilla anguilla)-Vibrio vulnificus interaction in the gills: Role of the RtxA13 toxin.</title>
        <authorList>
            <person name="Callol A."/>
            <person name="Pajuelo D."/>
            <person name="Ebbesson L."/>
            <person name="Teles M."/>
            <person name="MacKenzie S."/>
            <person name="Amaro C."/>
        </authorList>
    </citation>
    <scope>NUCLEOTIDE SEQUENCE</scope>
</reference>
<accession>A0A0E9XZB4</accession>
<evidence type="ECO:0000313" key="1">
    <source>
        <dbReference type="EMBL" id="JAI07742.1"/>
    </source>
</evidence>
<name>A0A0E9XZB4_ANGAN</name>
<organism evidence="1">
    <name type="scientific">Anguilla anguilla</name>
    <name type="common">European freshwater eel</name>
    <name type="synonym">Muraena anguilla</name>
    <dbReference type="NCBI Taxonomy" id="7936"/>
    <lineage>
        <taxon>Eukaryota</taxon>
        <taxon>Metazoa</taxon>
        <taxon>Chordata</taxon>
        <taxon>Craniata</taxon>
        <taxon>Vertebrata</taxon>
        <taxon>Euteleostomi</taxon>
        <taxon>Actinopterygii</taxon>
        <taxon>Neopterygii</taxon>
        <taxon>Teleostei</taxon>
        <taxon>Anguilliformes</taxon>
        <taxon>Anguillidae</taxon>
        <taxon>Anguilla</taxon>
    </lineage>
</organism>
<proteinExistence type="predicted"/>
<dbReference type="AlphaFoldDB" id="A0A0E9XZB4"/>
<sequence length="41" mass="4833">MCDFYAFWFHHVEITAFFIHCFLESVIGVCQQEDQSCANES</sequence>